<dbReference type="Gene3D" id="3.40.50.1010">
    <property type="entry name" value="5'-nuclease"/>
    <property type="match status" value="1"/>
</dbReference>
<reference evidence="2 3" key="1">
    <citation type="submission" date="2019-04" db="EMBL/GenBank/DDBJ databases">
        <title>Sphingobacterium olei sp. nov., isolated from oil-contaminated soil.</title>
        <authorList>
            <person name="Liu B."/>
        </authorList>
    </citation>
    <scope>NUCLEOTIDE SEQUENCE [LARGE SCALE GENOMIC DNA]</scope>
    <source>
        <strain evidence="2 3">HAL-9</strain>
    </source>
</reference>
<proteinExistence type="predicted"/>
<gene>
    <name evidence="2" type="ORF">FAZ15_22235</name>
</gene>
<organism evidence="2 3">
    <name type="scientific">Sphingobacterium olei</name>
    <dbReference type="NCBI Taxonomy" id="2571155"/>
    <lineage>
        <taxon>Bacteria</taxon>
        <taxon>Pseudomonadati</taxon>
        <taxon>Bacteroidota</taxon>
        <taxon>Sphingobacteriia</taxon>
        <taxon>Sphingobacteriales</taxon>
        <taxon>Sphingobacteriaceae</taxon>
        <taxon>Sphingobacterium</taxon>
    </lineage>
</organism>
<dbReference type="InterPro" id="IPR002716">
    <property type="entry name" value="PIN_dom"/>
</dbReference>
<dbReference type="Proteomes" id="UP000306808">
    <property type="component" value="Unassembled WGS sequence"/>
</dbReference>
<dbReference type="AlphaFoldDB" id="A0A4U0N6X1"/>
<comment type="caution">
    <text evidence="2">The sequence shown here is derived from an EMBL/GenBank/DDBJ whole genome shotgun (WGS) entry which is preliminary data.</text>
</comment>
<evidence type="ECO:0000313" key="2">
    <source>
        <dbReference type="EMBL" id="TJZ49430.1"/>
    </source>
</evidence>
<dbReference type="PANTHER" id="PTHR36173">
    <property type="entry name" value="RIBONUCLEASE VAPC16-RELATED"/>
    <property type="match status" value="1"/>
</dbReference>
<sequence length="127" mass="14571">MGNLLDTHVFLWYLSGDESISNTARKTIEKSPENNFISIASLWEVAIKISLGKLVLHRSFSELEELLTTNGFHVLPIEFADTLLVTQLPFHHRDPFDRIIIAQSINNKLKLISKDGHFAHYNVKTIW</sequence>
<name>A0A4U0N6X1_9SPHI</name>
<dbReference type="InterPro" id="IPR029060">
    <property type="entry name" value="PIN-like_dom_sf"/>
</dbReference>
<dbReference type="EMBL" id="SUME01000018">
    <property type="protein sequence ID" value="TJZ49430.1"/>
    <property type="molecule type" value="Genomic_DNA"/>
</dbReference>
<dbReference type="InterPro" id="IPR041705">
    <property type="entry name" value="PIN_Sll0205"/>
</dbReference>
<dbReference type="InterPro" id="IPR052919">
    <property type="entry name" value="TA_system_RNase"/>
</dbReference>
<dbReference type="PANTHER" id="PTHR36173:SF2">
    <property type="entry name" value="RIBONUCLEASE VAPC16"/>
    <property type="match status" value="1"/>
</dbReference>
<evidence type="ECO:0000313" key="3">
    <source>
        <dbReference type="Proteomes" id="UP000306808"/>
    </source>
</evidence>
<keyword evidence="3" id="KW-1185">Reference proteome</keyword>
<protein>
    <submittedName>
        <fullName evidence="2">Type II toxin-antitoxin system VapC family toxin</fullName>
    </submittedName>
</protein>
<accession>A0A4U0N6X1</accession>
<evidence type="ECO:0000259" key="1">
    <source>
        <dbReference type="Pfam" id="PF01850"/>
    </source>
</evidence>
<dbReference type="OrthoDB" id="9798990at2"/>
<dbReference type="Pfam" id="PF01850">
    <property type="entry name" value="PIN"/>
    <property type="match status" value="1"/>
</dbReference>
<feature type="domain" description="PIN" evidence="1">
    <location>
        <begin position="4"/>
        <end position="122"/>
    </location>
</feature>
<dbReference type="SUPFAM" id="SSF88723">
    <property type="entry name" value="PIN domain-like"/>
    <property type="match status" value="1"/>
</dbReference>
<dbReference type="CDD" id="cd09872">
    <property type="entry name" value="PIN_Sll0205-like"/>
    <property type="match status" value="1"/>
</dbReference>